<evidence type="ECO:0000256" key="5">
    <source>
        <dbReference type="ARBA" id="ARBA00048391"/>
    </source>
</evidence>
<dbReference type="NCBIfam" id="TIGR03534">
    <property type="entry name" value="RF_mod_PrmC"/>
    <property type="match status" value="1"/>
</dbReference>
<evidence type="ECO:0000256" key="1">
    <source>
        <dbReference type="ARBA" id="ARBA00012771"/>
    </source>
</evidence>
<proteinExistence type="predicted"/>
<dbReference type="InterPro" id="IPR050320">
    <property type="entry name" value="N5-glutamine_MTase"/>
</dbReference>
<protein>
    <recommendedName>
        <fullName evidence="1">peptide chain release factor N(5)-glutamine methyltransferase</fullName>
        <ecNumber evidence="1">2.1.1.297</ecNumber>
    </recommendedName>
</protein>
<keyword evidence="4" id="KW-0949">S-adenosyl-L-methionine</keyword>
<evidence type="ECO:0000256" key="3">
    <source>
        <dbReference type="ARBA" id="ARBA00022679"/>
    </source>
</evidence>
<dbReference type="PANTHER" id="PTHR18895">
    <property type="entry name" value="HEMK METHYLTRANSFERASE"/>
    <property type="match status" value="1"/>
</dbReference>
<evidence type="ECO:0000313" key="7">
    <source>
        <dbReference type="EMBL" id="QAR31311.1"/>
    </source>
</evidence>
<gene>
    <name evidence="7" type="primary">prmC</name>
    <name evidence="7" type="ORF">EQP59_08155</name>
</gene>
<sequence length="284" mass="33136">MTIRILKKRYDEELKDLYTPQEIDIIFYELAELYLKKGKSIIRAGLDESWVELVHSQMLFDISLARLKQGEPYQYVIAKTEFMKLPFFVNREVLIPRPETEELVEWILEKYPEDFSGNILDIGTGSGAIAISLKKYLPNANVYGIDISKEAIEIAKKNADINMVEVNFLERDIFKLSIDKELPRWDLVVSNPPYIPENEKEEMPRQVVNFEPQKALFVPEEEPLLYYEAIGRYAALRSKPGVRLYVEIHQNLKDETQEILAQKFSKVEAKKDISGNWRMIEAEK</sequence>
<dbReference type="InterPro" id="IPR019874">
    <property type="entry name" value="RF_methyltr_PrmC"/>
</dbReference>
<evidence type="ECO:0000256" key="2">
    <source>
        <dbReference type="ARBA" id="ARBA00022603"/>
    </source>
</evidence>
<evidence type="ECO:0000313" key="8">
    <source>
        <dbReference type="Proteomes" id="UP000287701"/>
    </source>
</evidence>
<dbReference type="RefSeq" id="WP_128501746.1">
    <property type="nucleotide sequence ID" value="NZ_CP035107.1"/>
</dbReference>
<dbReference type="GO" id="GO:0003676">
    <property type="term" value="F:nucleic acid binding"/>
    <property type="evidence" value="ECO:0007669"/>
    <property type="project" value="InterPro"/>
</dbReference>
<dbReference type="PROSITE" id="PS00092">
    <property type="entry name" value="N6_MTASE"/>
    <property type="match status" value="1"/>
</dbReference>
<dbReference type="PANTHER" id="PTHR18895:SF74">
    <property type="entry name" value="MTRF1L RELEASE FACTOR GLUTAMINE METHYLTRANSFERASE"/>
    <property type="match status" value="1"/>
</dbReference>
<evidence type="ECO:0000259" key="6">
    <source>
        <dbReference type="Pfam" id="PF05175"/>
    </source>
</evidence>
<accession>A0A3R5UWC4</accession>
<comment type="catalytic activity">
    <reaction evidence="5">
        <text>L-glutaminyl-[peptide chain release factor] + S-adenosyl-L-methionine = N(5)-methyl-L-glutaminyl-[peptide chain release factor] + S-adenosyl-L-homocysteine + H(+)</text>
        <dbReference type="Rhea" id="RHEA:42896"/>
        <dbReference type="Rhea" id="RHEA-COMP:10271"/>
        <dbReference type="Rhea" id="RHEA-COMP:10272"/>
        <dbReference type="ChEBI" id="CHEBI:15378"/>
        <dbReference type="ChEBI" id="CHEBI:30011"/>
        <dbReference type="ChEBI" id="CHEBI:57856"/>
        <dbReference type="ChEBI" id="CHEBI:59789"/>
        <dbReference type="ChEBI" id="CHEBI:61891"/>
        <dbReference type="EC" id="2.1.1.297"/>
    </reaction>
</comment>
<dbReference type="InterPro" id="IPR002052">
    <property type="entry name" value="DNA_methylase_N6_adenine_CS"/>
</dbReference>
<feature type="domain" description="Methyltransferase small" evidence="6">
    <location>
        <begin position="107"/>
        <end position="199"/>
    </location>
</feature>
<dbReference type="SUPFAM" id="SSF53335">
    <property type="entry name" value="S-adenosyl-L-methionine-dependent methyltransferases"/>
    <property type="match status" value="1"/>
</dbReference>
<keyword evidence="2 7" id="KW-0489">Methyltransferase</keyword>
<dbReference type="InterPro" id="IPR029063">
    <property type="entry name" value="SAM-dependent_MTases_sf"/>
</dbReference>
<dbReference type="EC" id="2.1.1.297" evidence="1"/>
<dbReference type="AlphaFoldDB" id="A0A3R5UWC4"/>
<dbReference type="OrthoDB" id="9800643at2"/>
<dbReference type="Gene3D" id="3.40.50.150">
    <property type="entry name" value="Vaccinia Virus protein VP39"/>
    <property type="match status" value="1"/>
</dbReference>
<name>A0A3R5UWC4_ORNRH</name>
<keyword evidence="3 7" id="KW-0808">Transferase</keyword>
<dbReference type="GO" id="GO:0032259">
    <property type="term" value="P:methylation"/>
    <property type="evidence" value="ECO:0007669"/>
    <property type="project" value="UniProtKB-KW"/>
</dbReference>
<dbReference type="Pfam" id="PF05175">
    <property type="entry name" value="MTS"/>
    <property type="match status" value="1"/>
</dbReference>
<reference evidence="7 8" key="1">
    <citation type="submission" date="2019-01" db="EMBL/GenBank/DDBJ databases">
        <title>Whole Genome of Ornithobacterium rhinotracheale FARPER-174b.</title>
        <authorList>
            <person name="Tataje-Lavanda L.A."/>
            <person name="Montalvan A."/>
            <person name="Montesinos R."/>
            <person name="Zimic M."/>
            <person name="Fernandez-Sanchez M."/>
            <person name="Fernandez-Diaz M."/>
        </authorList>
    </citation>
    <scope>NUCLEOTIDE SEQUENCE [LARGE SCALE GENOMIC DNA]</scope>
    <source>
        <strain evidence="7 8">FARPER-174b</strain>
    </source>
</reference>
<dbReference type="NCBIfam" id="TIGR00536">
    <property type="entry name" value="hemK_fam"/>
    <property type="match status" value="1"/>
</dbReference>
<dbReference type="InterPro" id="IPR004556">
    <property type="entry name" value="HemK-like"/>
</dbReference>
<dbReference type="CDD" id="cd02440">
    <property type="entry name" value="AdoMet_MTases"/>
    <property type="match status" value="1"/>
</dbReference>
<evidence type="ECO:0000256" key="4">
    <source>
        <dbReference type="ARBA" id="ARBA00022691"/>
    </source>
</evidence>
<dbReference type="GO" id="GO:0102559">
    <property type="term" value="F:peptide chain release factor N(5)-glutamine methyltransferase activity"/>
    <property type="evidence" value="ECO:0007669"/>
    <property type="project" value="UniProtKB-EC"/>
</dbReference>
<organism evidence="7 8">
    <name type="scientific">Ornithobacterium rhinotracheale</name>
    <dbReference type="NCBI Taxonomy" id="28251"/>
    <lineage>
        <taxon>Bacteria</taxon>
        <taxon>Pseudomonadati</taxon>
        <taxon>Bacteroidota</taxon>
        <taxon>Flavobacteriia</taxon>
        <taxon>Flavobacteriales</taxon>
        <taxon>Weeksellaceae</taxon>
        <taxon>Ornithobacterium</taxon>
    </lineage>
</organism>
<dbReference type="Proteomes" id="UP000287701">
    <property type="component" value="Chromosome"/>
</dbReference>
<dbReference type="InterPro" id="IPR007848">
    <property type="entry name" value="Small_mtfrase_dom"/>
</dbReference>
<dbReference type="EMBL" id="CP035107">
    <property type="protein sequence ID" value="QAR31311.1"/>
    <property type="molecule type" value="Genomic_DNA"/>
</dbReference>